<dbReference type="SUPFAM" id="SSF52833">
    <property type="entry name" value="Thioredoxin-like"/>
    <property type="match status" value="1"/>
</dbReference>
<dbReference type="GO" id="GO:0006120">
    <property type="term" value="P:mitochondrial electron transport, NADH to ubiquinone"/>
    <property type="evidence" value="ECO:0007669"/>
    <property type="project" value="TreeGrafter"/>
</dbReference>
<evidence type="ECO:0000256" key="9">
    <source>
        <dbReference type="ARBA" id="ARBA00034078"/>
    </source>
</evidence>
<dbReference type="GO" id="GO:0008137">
    <property type="term" value="F:NADH dehydrogenase (ubiquinone) activity"/>
    <property type="evidence" value="ECO:0007669"/>
    <property type="project" value="UniProtKB-EC"/>
</dbReference>
<dbReference type="InterPro" id="IPR036249">
    <property type="entry name" value="Thioredoxin-like_sf"/>
</dbReference>
<dbReference type="Gene3D" id="3.40.30.10">
    <property type="entry name" value="Glutaredoxin"/>
    <property type="match status" value="1"/>
</dbReference>
<dbReference type="InterPro" id="IPR041921">
    <property type="entry name" value="NuoE_N"/>
</dbReference>
<dbReference type="GO" id="GO:0046872">
    <property type="term" value="F:metal ion binding"/>
    <property type="evidence" value="ECO:0007669"/>
    <property type="project" value="UniProtKB-KW"/>
</dbReference>
<evidence type="ECO:0000256" key="6">
    <source>
        <dbReference type="ARBA" id="ARBA00023014"/>
    </source>
</evidence>
<dbReference type="AlphaFoldDB" id="A0AAW0MFV9"/>
<keyword evidence="3" id="KW-0001">2Fe-2S</keyword>
<evidence type="ECO:0000256" key="5">
    <source>
        <dbReference type="ARBA" id="ARBA00023004"/>
    </source>
</evidence>
<name>A0AAW0MFV9_9GOBI</name>
<dbReference type="PANTHER" id="PTHR10371">
    <property type="entry name" value="NADH DEHYDROGENASE UBIQUINONE FLAVOPROTEIN 2, MITOCHONDRIAL"/>
    <property type="match status" value="1"/>
</dbReference>
<evidence type="ECO:0000256" key="10">
    <source>
        <dbReference type="ARBA" id="ARBA00045293"/>
    </source>
</evidence>
<evidence type="ECO:0000256" key="1">
    <source>
        <dbReference type="ARBA" id="ARBA00010643"/>
    </source>
</evidence>
<dbReference type="GO" id="GO:0005739">
    <property type="term" value="C:mitochondrion"/>
    <property type="evidence" value="ECO:0007669"/>
    <property type="project" value="GOC"/>
</dbReference>
<evidence type="ECO:0000256" key="7">
    <source>
        <dbReference type="ARBA" id="ARBA00025820"/>
    </source>
</evidence>
<evidence type="ECO:0000256" key="4">
    <source>
        <dbReference type="ARBA" id="ARBA00022723"/>
    </source>
</evidence>
<dbReference type="Pfam" id="PF01257">
    <property type="entry name" value="2Fe-2S_thioredx"/>
    <property type="match status" value="1"/>
</dbReference>
<evidence type="ECO:0000256" key="3">
    <source>
        <dbReference type="ARBA" id="ARBA00022714"/>
    </source>
</evidence>
<evidence type="ECO:0000313" key="14">
    <source>
        <dbReference type="Proteomes" id="UP001460270"/>
    </source>
</evidence>
<sequence>MRLPSAQGPADQWRGWTLHSHFLTAGPSLVTSQNQLPSSCFVDHRFCPVQERAHKPGQIYSFTMFLASALRSAVSQTARQVRGLHRSAARAGAGGIFVHRDTPDNNPDTPFEFTEENKKRIEAIISNYPHGHKQAATIPVLDVAQRQHGWLPISAMNKVAEVLEIPPMRVYEVATFYTMFLRQPVGKYFIQICTTTPCMLCNSDSILEAIQNKLGKRHFQQTHTDQPEWIKPGETTADKMFSLLEVECLGACVNAPMVQINDNYYEDLTPKDIENIIDELKAGRVPPPGPRSGRFSCEPAGGLTSLTEPPKGPGFGVRADL</sequence>
<dbReference type="InterPro" id="IPR002023">
    <property type="entry name" value="NuoE-like"/>
</dbReference>
<comment type="cofactor">
    <cofactor evidence="9">
        <name>[2Fe-2S] cluster</name>
        <dbReference type="ChEBI" id="CHEBI:190135"/>
    </cofactor>
</comment>
<evidence type="ECO:0000256" key="8">
    <source>
        <dbReference type="ARBA" id="ARBA00030583"/>
    </source>
</evidence>
<evidence type="ECO:0000256" key="2">
    <source>
        <dbReference type="ARBA" id="ARBA00021380"/>
    </source>
</evidence>
<comment type="similarity">
    <text evidence="1">Belongs to the complex I 24 kDa subunit family.</text>
</comment>
<dbReference type="Proteomes" id="UP001460270">
    <property type="component" value="Unassembled WGS sequence"/>
</dbReference>
<evidence type="ECO:0000256" key="12">
    <source>
        <dbReference type="SAM" id="MobiDB-lite"/>
    </source>
</evidence>
<dbReference type="Gene3D" id="1.10.10.1590">
    <property type="entry name" value="NADH-quinone oxidoreductase subunit E"/>
    <property type="match status" value="1"/>
</dbReference>
<comment type="catalytic activity">
    <reaction evidence="11">
        <text>a ubiquinone + NADH + 5 H(+)(in) = a ubiquinol + NAD(+) + 4 H(+)(out)</text>
        <dbReference type="Rhea" id="RHEA:29091"/>
        <dbReference type="Rhea" id="RHEA-COMP:9565"/>
        <dbReference type="Rhea" id="RHEA-COMP:9566"/>
        <dbReference type="ChEBI" id="CHEBI:15378"/>
        <dbReference type="ChEBI" id="CHEBI:16389"/>
        <dbReference type="ChEBI" id="CHEBI:17976"/>
        <dbReference type="ChEBI" id="CHEBI:57540"/>
        <dbReference type="ChEBI" id="CHEBI:57945"/>
        <dbReference type="EC" id="7.1.1.2"/>
    </reaction>
    <physiologicalReaction direction="left-to-right" evidence="11">
        <dbReference type="Rhea" id="RHEA:29092"/>
    </physiologicalReaction>
</comment>
<dbReference type="EMBL" id="JBBPFD010000656">
    <property type="protein sequence ID" value="KAK7878035.1"/>
    <property type="molecule type" value="Genomic_DNA"/>
</dbReference>
<proteinExistence type="inferred from homology"/>
<dbReference type="GO" id="GO:0003954">
    <property type="term" value="F:NADH dehydrogenase activity"/>
    <property type="evidence" value="ECO:0007669"/>
    <property type="project" value="TreeGrafter"/>
</dbReference>
<keyword evidence="4" id="KW-0479">Metal-binding</keyword>
<dbReference type="PROSITE" id="PS01099">
    <property type="entry name" value="COMPLEX1_24K"/>
    <property type="match status" value="1"/>
</dbReference>
<protein>
    <recommendedName>
        <fullName evidence="2">NADH dehydrogenase [ubiquinone] flavoprotein 2, mitochondrial</fullName>
    </recommendedName>
    <alternativeName>
        <fullName evidence="8">NADH-ubiquinone oxidoreductase 24 kDa subunit</fullName>
    </alternativeName>
</protein>
<feature type="region of interest" description="Disordered" evidence="12">
    <location>
        <begin position="281"/>
        <end position="321"/>
    </location>
</feature>
<comment type="caution">
    <text evidence="13">The sequence shown here is derived from an EMBL/GenBank/DDBJ whole genome shotgun (WGS) entry which is preliminary data.</text>
</comment>
<organism evidence="13 14">
    <name type="scientific">Mugilogobius chulae</name>
    <name type="common">yellowstripe goby</name>
    <dbReference type="NCBI Taxonomy" id="88201"/>
    <lineage>
        <taxon>Eukaryota</taxon>
        <taxon>Metazoa</taxon>
        <taxon>Chordata</taxon>
        <taxon>Craniata</taxon>
        <taxon>Vertebrata</taxon>
        <taxon>Euteleostomi</taxon>
        <taxon>Actinopterygii</taxon>
        <taxon>Neopterygii</taxon>
        <taxon>Teleostei</taxon>
        <taxon>Neoteleostei</taxon>
        <taxon>Acanthomorphata</taxon>
        <taxon>Gobiaria</taxon>
        <taxon>Gobiiformes</taxon>
        <taxon>Gobioidei</taxon>
        <taxon>Gobiidae</taxon>
        <taxon>Gobionellinae</taxon>
        <taxon>Mugilogobius</taxon>
    </lineage>
</organism>
<keyword evidence="5" id="KW-0408">Iron</keyword>
<reference evidence="14" key="1">
    <citation type="submission" date="2024-04" db="EMBL/GenBank/DDBJ databases">
        <title>Salinicola lusitanus LLJ914,a marine bacterium isolated from the Okinawa Trough.</title>
        <authorList>
            <person name="Li J."/>
        </authorList>
    </citation>
    <scope>NUCLEOTIDE SEQUENCE [LARGE SCALE GENOMIC DNA]</scope>
</reference>
<keyword evidence="14" id="KW-1185">Reference proteome</keyword>
<dbReference type="GO" id="GO:0051537">
    <property type="term" value="F:2 iron, 2 sulfur cluster binding"/>
    <property type="evidence" value="ECO:0007669"/>
    <property type="project" value="UniProtKB-KW"/>
</dbReference>
<dbReference type="PANTHER" id="PTHR10371:SF3">
    <property type="entry name" value="NADH DEHYDROGENASE [UBIQUINONE] FLAVOPROTEIN 2, MITOCHONDRIAL"/>
    <property type="match status" value="1"/>
</dbReference>
<dbReference type="FunFam" id="1.10.10.1590:FF:000001">
    <property type="entry name" value="NADH-quinone oxidoreductase subunit E"/>
    <property type="match status" value="1"/>
</dbReference>
<evidence type="ECO:0000313" key="13">
    <source>
        <dbReference type="EMBL" id="KAK7878035.1"/>
    </source>
</evidence>
<comment type="subunit">
    <text evidence="7">Core subunit of respiratory chain NADH dehydrogenase (Complex I) which is composed of 45 different subunits. This is a component of the flavoprotein-sulfur (FP) fragment of the enzyme.</text>
</comment>
<comment type="function">
    <text evidence="10">Core subunit of the mitochondrial membrane respiratory chain NADH dehydrogenase (Complex I) which catalyzes electron transfer from NADH through the respiratory chain, using ubiquinone as an electron acceptor. Parts of the peripheral arm of the enzyme, where the electrons from NADH are accepted by flavin mononucleotide (FMN) and then passed along a chain of iron-sulfur clusters by electron tunnelling to the final acceptor ubiquinone. Contains one iron-sulfur cluster.</text>
</comment>
<keyword evidence="6" id="KW-0411">Iron-sulfur</keyword>
<evidence type="ECO:0000256" key="11">
    <source>
        <dbReference type="ARBA" id="ARBA00048769"/>
    </source>
</evidence>
<accession>A0AAW0MFV9</accession>
<dbReference type="CDD" id="cd03064">
    <property type="entry name" value="TRX_Fd_NuoE"/>
    <property type="match status" value="1"/>
</dbReference>
<dbReference type="InterPro" id="IPR042128">
    <property type="entry name" value="NuoE_dom"/>
</dbReference>
<gene>
    <name evidence="13" type="ORF">WMY93_031316</name>
</gene>